<dbReference type="SMART" id="SM00829">
    <property type="entry name" value="PKS_ER"/>
    <property type="match status" value="1"/>
</dbReference>
<dbReference type="InterPro" id="IPR011032">
    <property type="entry name" value="GroES-like_sf"/>
</dbReference>
<accession>A0A0D6PL11</accession>
<evidence type="ECO:0000313" key="5">
    <source>
        <dbReference type="Proteomes" id="UP000032668"/>
    </source>
</evidence>
<feature type="domain" description="Enoyl reductase (ER)" evidence="3">
    <location>
        <begin position="20"/>
        <end position="330"/>
    </location>
</feature>
<dbReference type="Pfam" id="PF08240">
    <property type="entry name" value="ADH_N"/>
    <property type="match status" value="1"/>
</dbReference>
<gene>
    <name evidence="4" type="ORF">Aam_096_008</name>
</gene>
<dbReference type="EMBL" id="BANC01000094">
    <property type="protein sequence ID" value="GAN81449.1"/>
    <property type="molecule type" value="Genomic_DNA"/>
</dbReference>
<dbReference type="InterPro" id="IPR014189">
    <property type="entry name" value="Quinone_OxRdtase_PIG3"/>
</dbReference>
<dbReference type="GO" id="GO:0070402">
    <property type="term" value="F:NADPH binding"/>
    <property type="evidence" value="ECO:0007669"/>
    <property type="project" value="TreeGrafter"/>
</dbReference>
<dbReference type="AlphaFoldDB" id="A0A0D6PL11"/>
<dbReference type="STRING" id="1120923.SAMN02746095_01859"/>
<sequence>MTTIKTLPLVQDGIIITAAGGPDVLHATRLPVPVPGPGEVLVRVAAAGVNRHDCNQRRMGPSYDPNPVPGLEVSGIIVALGEGVPQTRLGERVAALVQGGGYAQYALGPAELALPVPEGLTLTEAAALPEALFTAWFNFFDVLRLRPGERVLIHGGTSGVASLAIPALTACGYEVFATCGNARKCEAAIGFGARAAFDYHASDLAARVKGATGGHGVDVILDVSAGAHLAKDLEMLAPDGRIGHLSAGGGKLLEVPLRTLMAKCLSITGSLLRPLPLTRKRVVAEQVRREVWPLLGTQVRPVIAATFPLLDAAAAHAAIEQGEHVGKILLTVDAGQ</sequence>
<dbReference type="SUPFAM" id="SSF51735">
    <property type="entry name" value="NAD(P)-binding Rossmann-fold domains"/>
    <property type="match status" value="1"/>
</dbReference>
<dbReference type="Pfam" id="PF00107">
    <property type="entry name" value="ADH_zinc_N"/>
    <property type="match status" value="1"/>
</dbReference>
<evidence type="ECO:0000259" key="3">
    <source>
        <dbReference type="SMART" id="SM00829"/>
    </source>
</evidence>
<dbReference type="Gene3D" id="3.90.180.10">
    <property type="entry name" value="Medium-chain alcohol dehydrogenases, catalytic domain"/>
    <property type="match status" value="1"/>
</dbReference>
<keyword evidence="5" id="KW-1185">Reference proteome</keyword>
<comment type="caution">
    <text evidence="4">The sequence shown here is derived from an EMBL/GenBank/DDBJ whole genome shotgun (WGS) entry which is preliminary data.</text>
</comment>
<evidence type="ECO:0000313" key="4">
    <source>
        <dbReference type="EMBL" id="GAN81449.1"/>
    </source>
</evidence>
<dbReference type="PANTHER" id="PTHR48106">
    <property type="entry name" value="QUINONE OXIDOREDUCTASE PIG3-RELATED"/>
    <property type="match status" value="1"/>
</dbReference>
<dbReference type="InterPro" id="IPR036291">
    <property type="entry name" value="NAD(P)-bd_dom_sf"/>
</dbReference>
<dbReference type="Proteomes" id="UP000032668">
    <property type="component" value="Unassembled WGS sequence"/>
</dbReference>
<evidence type="ECO:0000256" key="1">
    <source>
        <dbReference type="ARBA" id="ARBA00022857"/>
    </source>
</evidence>
<dbReference type="InterPro" id="IPR020843">
    <property type="entry name" value="ER"/>
</dbReference>
<name>A0A0D6PL11_9PROT</name>
<dbReference type="GO" id="GO:0016651">
    <property type="term" value="F:oxidoreductase activity, acting on NAD(P)H"/>
    <property type="evidence" value="ECO:0007669"/>
    <property type="project" value="TreeGrafter"/>
</dbReference>
<dbReference type="Gene3D" id="3.40.50.720">
    <property type="entry name" value="NAD(P)-binding Rossmann-like Domain"/>
    <property type="match status" value="1"/>
</dbReference>
<evidence type="ECO:0000256" key="2">
    <source>
        <dbReference type="ARBA" id="ARBA00023002"/>
    </source>
</evidence>
<dbReference type="PANTHER" id="PTHR48106:SF8">
    <property type="entry name" value="OS02G0805600 PROTEIN"/>
    <property type="match status" value="1"/>
</dbReference>
<reference evidence="4 5" key="1">
    <citation type="submission" date="2012-11" db="EMBL/GenBank/DDBJ databases">
        <title>Whole genome sequence of Acidocella aminolytica 101 = DSM 11237.</title>
        <authorList>
            <person name="Azuma Y."/>
            <person name="Higashiura N."/>
            <person name="Hirakawa H."/>
            <person name="Matsushita K."/>
        </authorList>
    </citation>
    <scope>NUCLEOTIDE SEQUENCE [LARGE SCALE GENOMIC DNA]</scope>
    <source>
        <strain evidence="5">101 / DSM 11237</strain>
    </source>
</reference>
<dbReference type="CDD" id="cd05276">
    <property type="entry name" value="p53_inducible_oxidoreductase"/>
    <property type="match status" value="1"/>
</dbReference>
<organism evidence="4 5">
    <name type="scientific">Acidocella aminolytica 101 = DSM 11237</name>
    <dbReference type="NCBI Taxonomy" id="1120923"/>
    <lineage>
        <taxon>Bacteria</taxon>
        <taxon>Pseudomonadati</taxon>
        <taxon>Pseudomonadota</taxon>
        <taxon>Alphaproteobacteria</taxon>
        <taxon>Acetobacterales</taxon>
        <taxon>Acidocellaceae</taxon>
        <taxon>Acidocella</taxon>
    </lineage>
</organism>
<dbReference type="InterPro" id="IPR013149">
    <property type="entry name" value="ADH-like_C"/>
</dbReference>
<dbReference type="InterPro" id="IPR013154">
    <property type="entry name" value="ADH-like_N"/>
</dbReference>
<keyword evidence="2" id="KW-0560">Oxidoreductase</keyword>
<keyword evidence="1" id="KW-0521">NADP</keyword>
<dbReference type="SUPFAM" id="SSF50129">
    <property type="entry name" value="GroES-like"/>
    <property type="match status" value="1"/>
</dbReference>
<dbReference type="RefSeq" id="WP_241869436.1">
    <property type="nucleotide sequence ID" value="NZ_BANC01000094.1"/>
</dbReference>
<dbReference type="NCBIfam" id="TIGR02824">
    <property type="entry name" value="quinone_pig3"/>
    <property type="match status" value="1"/>
</dbReference>
<proteinExistence type="predicted"/>
<protein>
    <submittedName>
        <fullName evidence="4">Alcohol dehydrogenase</fullName>
    </submittedName>
</protein>